<evidence type="ECO:0000313" key="2">
    <source>
        <dbReference type="EMBL" id="ABD41697.1"/>
    </source>
</evidence>
<evidence type="ECO:0007829" key="4">
    <source>
        <dbReference type="PDB" id="7BKB"/>
    </source>
</evidence>
<evidence type="ECO:0000313" key="3">
    <source>
        <dbReference type="Proteomes" id="UP000001941"/>
    </source>
</evidence>
<name>Q2FRF6_METHJ</name>
<dbReference type="Gene3D" id="2.40.40.20">
    <property type="match status" value="1"/>
</dbReference>
<evidence type="ECO:0007829" key="5">
    <source>
        <dbReference type="PDB" id="7BKC"/>
    </source>
</evidence>
<accession>Q2FRF6</accession>
<dbReference type="eggNOG" id="arCOG02674">
    <property type="taxonomic scope" value="Archaea"/>
</dbReference>
<dbReference type="RefSeq" id="WP_011448959.1">
    <property type="nucleotide sequence ID" value="NC_007796.1"/>
</dbReference>
<dbReference type="AlphaFoldDB" id="Q2FRF6"/>
<dbReference type="GO" id="GO:0016491">
    <property type="term" value="F:oxidoreductase activity"/>
    <property type="evidence" value="ECO:0007669"/>
    <property type="project" value="UniProtKB-KW"/>
</dbReference>
<dbReference type="PDB" id="7BKB">
    <property type="method" value="EM"/>
    <property type="resolution" value="3.50 A"/>
    <property type="chains" value="J/j=1-137"/>
</dbReference>
<dbReference type="GeneID" id="3924394"/>
<dbReference type="GO" id="GO:0043546">
    <property type="term" value="F:molybdopterin cofactor binding"/>
    <property type="evidence" value="ECO:0007669"/>
    <property type="project" value="InterPro"/>
</dbReference>
<dbReference type="SUPFAM" id="SSF50692">
    <property type="entry name" value="ADC-like"/>
    <property type="match status" value="1"/>
</dbReference>
<dbReference type="Pfam" id="PF01568">
    <property type="entry name" value="Molydop_binding"/>
    <property type="match status" value="1"/>
</dbReference>
<dbReference type="EnsemblBacteria" id="ABD41697">
    <property type="protein sequence ID" value="ABD41697"/>
    <property type="gene ID" value="Mhun_1987"/>
</dbReference>
<dbReference type="InParanoid" id="Q2FRF6"/>
<evidence type="ECO:0000259" key="1">
    <source>
        <dbReference type="Pfam" id="PF01568"/>
    </source>
</evidence>
<gene>
    <name evidence="2" type="ordered locus">Mhun_1987</name>
</gene>
<dbReference type="KEGG" id="mhu:Mhun_1987"/>
<dbReference type="HOGENOM" id="CLU_123704_1_0_2"/>
<keyword evidence="2" id="KW-0560">Oxidoreductase</keyword>
<keyword evidence="4 5" id="KW-0002">3D-structure</keyword>
<reference evidence="4 5" key="2">
    <citation type="journal article" date="2021" name="Science">
        <title>Three-megadalton complex of methanogenic electron-bifurcating and CO&lt;sub&gt;2&lt;/sub&gt;-fixing enzymes.</title>
        <authorList>
            <person name="Watanabe T."/>
            <person name="Pfeil-Gardiner O."/>
            <person name="Kahnt J."/>
            <person name="Koch J."/>
            <person name="Shima S."/>
            <person name="Murphy B.J."/>
        </authorList>
    </citation>
    <scope>STRUCTURE BY ELECTRON MICROSCOPY (3.00 ANGSTROMS)</scope>
</reference>
<proteinExistence type="evidence at protein level"/>
<dbReference type="SMR" id="Q2FRF6"/>
<dbReference type="EMBL" id="CP000254">
    <property type="protein sequence ID" value="ABD41697.1"/>
    <property type="molecule type" value="Genomic_DNA"/>
</dbReference>
<feature type="domain" description="Molybdopterin dinucleotide-binding" evidence="1">
    <location>
        <begin position="9"/>
        <end position="106"/>
    </location>
</feature>
<dbReference type="PDB" id="7BKC">
    <property type="method" value="EM"/>
    <property type="resolution" value="3.00 A"/>
    <property type="chains" value="J/j=1-137"/>
</dbReference>
<dbReference type="Proteomes" id="UP000001941">
    <property type="component" value="Chromosome"/>
</dbReference>
<dbReference type="EC" id="1.2.99.5" evidence="2"/>
<keyword evidence="3" id="KW-1185">Reference proteome</keyword>
<dbReference type="InterPro" id="IPR009010">
    <property type="entry name" value="Asp_de-COase-like_dom_sf"/>
</dbReference>
<organism evidence="2 3">
    <name type="scientific">Methanospirillum hungatei JF-1 (strain ATCC 27890 / DSM 864 / NBRC 100397 / JF-1)</name>
    <dbReference type="NCBI Taxonomy" id="323259"/>
    <lineage>
        <taxon>Archaea</taxon>
        <taxon>Methanobacteriati</taxon>
        <taxon>Methanobacteriota</taxon>
        <taxon>Stenosarchaea group</taxon>
        <taxon>Methanomicrobia</taxon>
        <taxon>Methanomicrobiales</taxon>
        <taxon>Methanospirillaceae</taxon>
        <taxon>Methanospirillum</taxon>
    </lineage>
</organism>
<dbReference type="EMDB" id="EMD-12206"/>
<reference evidence="3" key="1">
    <citation type="journal article" date="2016" name="Stand. Genomic Sci.">
        <title>Complete genome sequence of Methanospirillum hungatei type strain JF1.</title>
        <authorList>
            <person name="Gunsalus R.P."/>
            <person name="Cook L.E."/>
            <person name="Crable B."/>
            <person name="Rohlin L."/>
            <person name="McDonald E."/>
            <person name="Mouttaki H."/>
            <person name="Sieber J.R."/>
            <person name="Poweleit N."/>
            <person name="Zhou H."/>
            <person name="Lapidus A.L."/>
            <person name="Daligault H.E."/>
            <person name="Land M."/>
            <person name="Gilna P."/>
            <person name="Ivanova N."/>
            <person name="Kyrpides N."/>
            <person name="Culley D.E."/>
            <person name="McInerney M.J."/>
        </authorList>
    </citation>
    <scope>NUCLEOTIDE SEQUENCE [LARGE SCALE GENOMIC DNA]</scope>
    <source>
        <strain evidence="3">ATCC 27890 / DSM 864 / NBRC 100397 / JF-1</strain>
    </source>
</reference>
<protein>
    <submittedName>
        <fullName evidence="2">Formylmethanofuran dehydrogenase, subunit D</fullName>
        <ecNumber evidence="2">1.2.99.5</ecNumber>
    </submittedName>
</protein>
<dbReference type="EMDB" id="EMD-12209"/>
<dbReference type="STRING" id="323259.Mhun_1987"/>
<dbReference type="InterPro" id="IPR006657">
    <property type="entry name" value="MoPterin_dinucl-bd_dom"/>
</dbReference>
<sequence length="137" mass="15140">MKAKKTLNMITQRAVEEGIAMEIGKTSRQYFDACSIIEMNEQDMKELGIMKNTNVRVKSESGEVVVKAVVGRQTCYPGLCHIRQGVWANQVVPPRTQSTGAPQYSGFPVTVEPVPNERLKTALELVQGAVGMWKGDQ</sequence>